<organism evidence="8 9">
    <name type="scientific">Canariomyces notabilis</name>
    <dbReference type="NCBI Taxonomy" id="2074819"/>
    <lineage>
        <taxon>Eukaryota</taxon>
        <taxon>Fungi</taxon>
        <taxon>Dikarya</taxon>
        <taxon>Ascomycota</taxon>
        <taxon>Pezizomycotina</taxon>
        <taxon>Sordariomycetes</taxon>
        <taxon>Sordariomycetidae</taxon>
        <taxon>Sordariales</taxon>
        <taxon>Chaetomiaceae</taxon>
        <taxon>Canariomyces</taxon>
    </lineage>
</organism>
<comment type="subcellular location">
    <subcellularLocation>
        <location evidence="1">Membrane</location>
        <topology evidence="1">Multi-pass membrane protein</topology>
    </subcellularLocation>
</comment>
<keyword evidence="9" id="KW-1185">Reference proteome</keyword>
<evidence type="ECO:0000256" key="1">
    <source>
        <dbReference type="ARBA" id="ARBA00004141"/>
    </source>
</evidence>
<feature type="non-terminal residue" evidence="8">
    <location>
        <position position="1"/>
    </location>
</feature>
<dbReference type="PANTHER" id="PTHR33048">
    <property type="entry name" value="PTH11-LIKE INTEGRAL MEMBRANE PROTEIN (AFU_ORTHOLOGUE AFUA_5G11245)"/>
    <property type="match status" value="1"/>
</dbReference>
<proteinExistence type="inferred from homology"/>
<dbReference type="InterPro" id="IPR049326">
    <property type="entry name" value="Rhodopsin_dom_fungi"/>
</dbReference>
<dbReference type="Pfam" id="PF20684">
    <property type="entry name" value="Fung_rhodopsin"/>
    <property type="match status" value="1"/>
</dbReference>
<dbReference type="EMBL" id="MU853333">
    <property type="protein sequence ID" value="KAK4115989.1"/>
    <property type="molecule type" value="Genomic_DNA"/>
</dbReference>
<evidence type="ECO:0000256" key="3">
    <source>
        <dbReference type="ARBA" id="ARBA00022989"/>
    </source>
</evidence>
<keyword evidence="4 6" id="KW-0472">Membrane</keyword>
<evidence type="ECO:0000313" key="9">
    <source>
        <dbReference type="Proteomes" id="UP001302812"/>
    </source>
</evidence>
<reference evidence="8" key="1">
    <citation type="journal article" date="2023" name="Mol. Phylogenet. Evol.">
        <title>Genome-scale phylogeny and comparative genomics of the fungal order Sordariales.</title>
        <authorList>
            <person name="Hensen N."/>
            <person name="Bonometti L."/>
            <person name="Westerberg I."/>
            <person name="Brannstrom I.O."/>
            <person name="Guillou S."/>
            <person name="Cros-Aarteil S."/>
            <person name="Calhoun S."/>
            <person name="Haridas S."/>
            <person name="Kuo A."/>
            <person name="Mondo S."/>
            <person name="Pangilinan J."/>
            <person name="Riley R."/>
            <person name="LaButti K."/>
            <person name="Andreopoulos B."/>
            <person name="Lipzen A."/>
            <person name="Chen C."/>
            <person name="Yan M."/>
            <person name="Daum C."/>
            <person name="Ng V."/>
            <person name="Clum A."/>
            <person name="Steindorff A."/>
            <person name="Ohm R.A."/>
            <person name="Martin F."/>
            <person name="Silar P."/>
            <person name="Natvig D.O."/>
            <person name="Lalanne C."/>
            <person name="Gautier V."/>
            <person name="Ament-Velasquez S.L."/>
            <person name="Kruys A."/>
            <person name="Hutchinson M.I."/>
            <person name="Powell A.J."/>
            <person name="Barry K."/>
            <person name="Miller A.N."/>
            <person name="Grigoriev I.V."/>
            <person name="Debuchy R."/>
            <person name="Gladieux P."/>
            <person name="Hiltunen Thoren M."/>
            <person name="Johannesson H."/>
        </authorList>
    </citation>
    <scope>NUCLEOTIDE SEQUENCE</scope>
    <source>
        <strain evidence="8">CBS 508.74</strain>
    </source>
</reference>
<dbReference type="RefSeq" id="XP_064673559.1">
    <property type="nucleotide sequence ID" value="XM_064810522.1"/>
</dbReference>
<gene>
    <name evidence="8" type="ORF">N656DRAFT_678482</name>
</gene>
<accession>A0AAN6YWZ1</accession>
<name>A0AAN6YWZ1_9PEZI</name>
<dbReference type="GeneID" id="89934647"/>
<feature type="domain" description="Rhodopsin" evidence="7">
    <location>
        <begin position="17"/>
        <end position="198"/>
    </location>
</feature>
<feature type="transmembrane region" description="Helical" evidence="6">
    <location>
        <begin position="6"/>
        <end position="22"/>
    </location>
</feature>
<evidence type="ECO:0000313" key="8">
    <source>
        <dbReference type="EMBL" id="KAK4115989.1"/>
    </source>
</evidence>
<evidence type="ECO:0000256" key="5">
    <source>
        <dbReference type="ARBA" id="ARBA00038359"/>
    </source>
</evidence>
<feature type="transmembrane region" description="Helical" evidence="6">
    <location>
        <begin position="70"/>
        <end position="98"/>
    </location>
</feature>
<dbReference type="PANTHER" id="PTHR33048:SF163">
    <property type="entry name" value="INTEGRAL MEMBRANE PROTEIN (AFU_ORTHOLOGUE AFUA_8G05510)"/>
    <property type="match status" value="1"/>
</dbReference>
<dbReference type="InterPro" id="IPR052337">
    <property type="entry name" value="SAT4-like"/>
</dbReference>
<evidence type="ECO:0000256" key="2">
    <source>
        <dbReference type="ARBA" id="ARBA00022692"/>
    </source>
</evidence>
<feature type="transmembrane region" description="Helical" evidence="6">
    <location>
        <begin position="34"/>
        <end position="58"/>
    </location>
</feature>
<evidence type="ECO:0000256" key="4">
    <source>
        <dbReference type="ARBA" id="ARBA00023136"/>
    </source>
</evidence>
<keyword evidence="2 6" id="KW-0812">Transmembrane</keyword>
<dbReference type="AlphaFoldDB" id="A0AAN6YWZ1"/>
<comment type="similarity">
    <text evidence="5">Belongs to the SAT4 family.</text>
</comment>
<feature type="transmembrane region" description="Helical" evidence="6">
    <location>
        <begin position="152"/>
        <end position="175"/>
    </location>
</feature>
<protein>
    <recommendedName>
        <fullName evidence="7">Rhodopsin domain-containing protein</fullName>
    </recommendedName>
</protein>
<reference evidence="8" key="2">
    <citation type="submission" date="2023-05" db="EMBL/GenBank/DDBJ databases">
        <authorList>
            <consortium name="Lawrence Berkeley National Laboratory"/>
            <person name="Steindorff A."/>
            <person name="Hensen N."/>
            <person name="Bonometti L."/>
            <person name="Westerberg I."/>
            <person name="Brannstrom I.O."/>
            <person name="Guillou S."/>
            <person name="Cros-Aarteil S."/>
            <person name="Calhoun S."/>
            <person name="Haridas S."/>
            <person name="Kuo A."/>
            <person name="Mondo S."/>
            <person name="Pangilinan J."/>
            <person name="Riley R."/>
            <person name="Labutti K."/>
            <person name="Andreopoulos B."/>
            <person name="Lipzen A."/>
            <person name="Chen C."/>
            <person name="Yanf M."/>
            <person name="Daum C."/>
            <person name="Ng V."/>
            <person name="Clum A."/>
            <person name="Ohm R."/>
            <person name="Martin F."/>
            <person name="Silar P."/>
            <person name="Natvig D."/>
            <person name="Lalanne C."/>
            <person name="Gautier V."/>
            <person name="Ament-Velasquez S.L."/>
            <person name="Kruys A."/>
            <person name="Hutchinson M.I."/>
            <person name="Powell A.J."/>
            <person name="Barry K."/>
            <person name="Miller A.N."/>
            <person name="Grigoriev I.V."/>
            <person name="Debuchy R."/>
            <person name="Gladieux P."/>
            <person name="Thoren M.H."/>
            <person name="Johannesson H."/>
        </authorList>
    </citation>
    <scope>NUCLEOTIDE SEQUENCE</scope>
    <source>
        <strain evidence="8">CBS 508.74</strain>
    </source>
</reference>
<feature type="non-terminal residue" evidence="8">
    <location>
        <position position="198"/>
    </location>
</feature>
<evidence type="ECO:0000256" key="6">
    <source>
        <dbReference type="SAM" id="Phobius"/>
    </source>
</evidence>
<keyword evidence="3 6" id="KW-1133">Transmembrane helix</keyword>
<dbReference type="Proteomes" id="UP001302812">
    <property type="component" value="Unassembled WGS sequence"/>
</dbReference>
<sequence length="198" mass="21900">IFVSVFSIVLAGGATIARLIFRKTSKMPWLADDYLIIVAAIITSADAACYLACLPFGFGQHMWAVDPALLLTFFKIVFATFILYGAAVSFVKFSVLAFYARIFPRNNFKWWLISLGVASGAWWILITLASVLQCNPVQKNWDDSLPGYCINYLDLYIAIQVLNIVLDIAILALPISTVMKLQMGRANKISVAMTFALG</sequence>
<dbReference type="GO" id="GO:0016020">
    <property type="term" value="C:membrane"/>
    <property type="evidence" value="ECO:0007669"/>
    <property type="project" value="UniProtKB-SubCell"/>
</dbReference>
<evidence type="ECO:0000259" key="7">
    <source>
        <dbReference type="Pfam" id="PF20684"/>
    </source>
</evidence>
<feature type="transmembrane region" description="Helical" evidence="6">
    <location>
        <begin position="110"/>
        <end position="132"/>
    </location>
</feature>
<comment type="caution">
    <text evidence="8">The sequence shown here is derived from an EMBL/GenBank/DDBJ whole genome shotgun (WGS) entry which is preliminary data.</text>
</comment>